<dbReference type="InterPro" id="IPR049492">
    <property type="entry name" value="BD-FAE-like_dom"/>
</dbReference>
<gene>
    <name evidence="4" type="primary">axeA1_6</name>
    <name evidence="4" type="ORF">ETAA8_53080</name>
</gene>
<reference evidence="4 5" key="1">
    <citation type="submission" date="2019-02" db="EMBL/GenBank/DDBJ databases">
        <title>Deep-cultivation of Planctomycetes and their phenomic and genomic characterization uncovers novel biology.</title>
        <authorList>
            <person name="Wiegand S."/>
            <person name="Jogler M."/>
            <person name="Boedeker C."/>
            <person name="Pinto D."/>
            <person name="Vollmers J."/>
            <person name="Rivas-Marin E."/>
            <person name="Kohn T."/>
            <person name="Peeters S.H."/>
            <person name="Heuer A."/>
            <person name="Rast P."/>
            <person name="Oberbeckmann S."/>
            <person name="Bunk B."/>
            <person name="Jeske O."/>
            <person name="Meyerdierks A."/>
            <person name="Storesund J.E."/>
            <person name="Kallscheuer N."/>
            <person name="Luecker S."/>
            <person name="Lage O.M."/>
            <person name="Pohl T."/>
            <person name="Merkel B.J."/>
            <person name="Hornburger P."/>
            <person name="Mueller R.-W."/>
            <person name="Bruemmer F."/>
            <person name="Labrenz M."/>
            <person name="Spormann A.M."/>
            <person name="Op den Camp H."/>
            <person name="Overmann J."/>
            <person name="Amann R."/>
            <person name="Jetten M.S.M."/>
            <person name="Mascher T."/>
            <person name="Medema M.H."/>
            <person name="Devos D.P."/>
            <person name="Kaster A.-K."/>
            <person name="Ovreas L."/>
            <person name="Rohde M."/>
            <person name="Galperin M.Y."/>
            <person name="Jogler C."/>
        </authorList>
    </citation>
    <scope>NUCLEOTIDE SEQUENCE [LARGE SCALE GENOMIC DNA]</scope>
    <source>
        <strain evidence="4 5">ETA_A8</strain>
    </source>
</reference>
<dbReference type="SUPFAM" id="SSF53474">
    <property type="entry name" value="alpha/beta-Hydrolases"/>
    <property type="match status" value="1"/>
</dbReference>
<dbReference type="AlphaFoldDB" id="A0A517YIY7"/>
<organism evidence="4 5">
    <name type="scientific">Anatilimnocola aggregata</name>
    <dbReference type="NCBI Taxonomy" id="2528021"/>
    <lineage>
        <taxon>Bacteria</taxon>
        <taxon>Pseudomonadati</taxon>
        <taxon>Planctomycetota</taxon>
        <taxon>Planctomycetia</taxon>
        <taxon>Pirellulales</taxon>
        <taxon>Pirellulaceae</taxon>
        <taxon>Anatilimnocola</taxon>
    </lineage>
</organism>
<feature type="chain" id="PRO_5021991591" evidence="2">
    <location>
        <begin position="23"/>
        <end position="293"/>
    </location>
</feature>
<sequence precursor="true">MLLRRVALLSVAVCCFSSLASAQPKTELLWPNGAPGANGTEAKDKPMLIIYSPEKEKNCGAAVVVCPGGGYGGLAMDHEGKQIGEWLNSHGITAVICDYRHRGKGYGHPAPLQDVQRAIRTTRSRAAELGIEPTKIGVLGFSAGGHLASTAVTHFDAGDEKSADPIDRVSSRPDFGVLCYAVIAFDQPFTHKGSQKNLLGAEAAPELVASLSNEKQVTPQTPPCFLWHTYEDTGVPPQNSIVFYQAMLQHKVPGELHVYEKGRHGVGLGKSIPGTGDWSEACLRWLKGRELVK</sequence>
<dbReference type="EC" id="3.1.1.72" evidence="4"/>
<protein>
    <submittedName>
        <fullName evidence="4">Acetylxylan esterase</fullName>
        <ecNumber evidence="4">3.1.1.72</ecNumber>
    </submittedName>
</protein>
<dbReference type="Proteomes" id="UP000315017">
    <property type="component" value="Chromosome"/>
</dbReference>
<keyword evidence="2" id="KW-0732">Signal</keyword>
<dbReference type="Pfam" id="PF20434">
    <property type="entry name" value="BD-FAE"/>
    <property type="match status" value="1"/>
</dbReference>
<feature type="domain" description="BD-FAE-like" evidence="3">
    <location>
        <begin position="50"/>
        <end position="246"/>
    </location>
</feature>
<proteinExistence type="predicted"/>
<dbReference type="RefSeq" id="WP_145095258.1">
    <property type="nucleotide sequence ID" value="NZ_CP036274.1"/>
</dbReference>
<dbReference type="GO" id="GO:0046555">
    <property type="term" value="F:acetylxylan esterase activity"/>
    <property type="evidence" value="ECO:0007669"/>
    <property type="project" value="UniProtKB-EC"/>
</dbReference>
<dbReference type="PANTHER" id="PTHR48081">
    <property type="entry name" value="AB HYDROLASE SUPERFAMILY PROTEIN C4A8.06C"/>
    <property type="match status" value="1"/>
</dbReference>
<evidence type="ECO:0000259" key="3">
    <source>
        <dbReference type="Pfam" id="PF20434"/>
    </source>
</evidence>
<evidence type="ECO:0000256" key="2">
    <source>
        <dbReference type="SAM" id="SignalP"/>
    </source>
</evidence>
<evidence type="ECO:0000313" key="5">
    <source>
        <dbReference type="Proteomes" id="UP000315017"/>
    </source>
</evidence>
<dbReference type="EMBL" id="CP036274">
    <property type="protein sequence ID" value="QDU30189.1"/>
    <property type="molecule type" value="Genomic_DNA"/>
</dbReference>
<dbReference type="KEGG" id="aagg:ETAA8_53080"/>
<evidence type="ECO:0000313" key="4">
    <source>
        <dbReference type="EMBL" id="QDU30189.1"/>
    </source>
</evidence>
<accession>A0A517YIY7</accession>
<dbReference type="OrthoDB" id="9794725at2"/>
<feature type="signal peptide" evidence="2">
    <location>
        <begin position="1"/>
        <end position="22"/>
    </location>
</feature>
<dbReference type="InterPro" id="IPR029058">
    <property type="entry name" value="AB_hydrolase_fold"/>
</dbReference>
<dbReference type="PANTHER" id="PTHR48081:SF6">
    <property type="entry name" value="PEPTIDASE S9 PROLYL OLIGOPEPTIDASE CATALYTIC DOMAIN-CONTAINING PROTEIN"/>
    <property type="match status" value="1"/>
</dbReference>
<dbReference type="InterPro" id="IPR050300">
    <property type="entry name" value="GDXG_lipolytic_enzyme"/>
</dbReference>
<evidence type="ECO:0000256" key="1">
    <source>
        <dbReference type="ARBA" id="ARBA00022801"/>
    </source>
</evidence>
<name>A0A517YIY7_9BACT</name>
<dbReference type="Gene3D" id="3.40.50.1820">
    <property type="entry name" value="alpha/beta hydrolase"/>
    <property type="match status" value="1"/>
</dbReference>
<keyword evidence="5" id="KW-1185">Reference proteome</keyword>
<keyword evidence="1 4" id="KW-0378">Hydrolase</keyword>